<protein>
    <recommendedName>
        <fullName evidence="2">SRR1-like domain-containing protein</fullName>
    </recommendedName>
</protein>
<feature type="domain" description="SRR1-like" evidence="2">
    <location>
        <begin position="107"/>
        <end position="274"/>
    </location>
</feature>
<dbReference type="GO" id="GO:0005737">
    <property type="term" value="C:cytoplasm"/>
    <property type="evidence" value="ECO:0007669"/>
    <property type="project" value="TreeGrafter"/>
</dbReference>
<name>A0A8S1DPE0_9INSE</name>
<dbReference type="PANTHER" id="PTHR28626">
    <property type="entry name" value="SRR1-LIKE PROTEIN"/>
    <property type="match status" value="1"/>
</dbReference>
<dbReference type="OrthoDB" id="551431at2759"/>
<evidence type="ECO:0000256" key="1">
    <source>
        <dbReference type="ARBA" id="ARBA00009856"/>
    </source>
</evidence>
<sequence length="309" mass="34677">MLENVSKTKFRSGEQLRSQVEVVHSSLKLLGKRKNPPMNNGDDGFTLVTRKTRSQKKVRLPLASNSSDKKNLVIAEVSRDLAIKQVQKSRSEIEASEFFKQALCSLQEGLESSKNGSVKHFLCYGLGCFSSCPIARHQLGFLLALKGHLAPLSVLLYDPLFTPLERSLLIDEFGLSLIGTNEEGKRPVAKEGCTLVFAPHCPKQLTNNLLWANWHPELLGRCLLLANSFNSVANNPASQPETAEYLLRIHEHTCEVGLKNSFRLYDVFNDLAFHSFDTEKISQDFWINHPEPIYPEDDTGQVIRNGQQS</sequence>
<dbReference type="InterPro" id="IPR040044">
    <property type="entry name" value="SRR1L"/>
</dbReference>
<proteinExistence type="inferred from homology"/>
<dbReference type="InterPro" id="IPR012942">
    <property type="entry name" value="SRR1-like"/>
</dbReference>
<organism evidence="3 4">
    <name type="scientific">Cloeon dipterum</name>
    <dbReference type="NCBI Taxonomy" id="197152"/>
    <lineage>
        <taxon>Eukaryota</taxon>
        <taxon>Metazoa</taxon>
        <taxon>Ecdysozoa</taxon>
        <taxon>Arthropoda</taxon>
        <taxon>Hexapoda</taxon>
        <taxon>Insecta</taxon>
        <taxon>Pterygota</taxon>
        <taxon>Palaeoptera</taxon>
        <taxon>Ephemeroptera</taxon>
        <taxon>Pisciforma</taxon>
        <taxon>Baetidae</taxon>
        <taxon>Cloeon</taxon>
    </lineage>
</organism>
<evidence type="ECO:0000259" key="2">
    <source>
        <dbReference type="Pfam" id="PF07985"/>
    </source>
</evidence>
<dbReference type="PANTHER" id="PTHR28626:SF3">
    <property type="entry name" value="SRR1-LIKE PROTEIN"/>
    <property type="match status" value="1"/>
</dbReference>
<dbReference type="AlphaFoldDB" id="A0A8S1DPE0"/>
<dbReference type="Proteomes" id="UP000494165">
    <property type="component" value="Unassembled WGS sequence"/>
</dbReference>
<dbReference type="EMBL" id="CADEPI010000259">
    <property type="protein sequence ID" value="CAB3382173.1"/>
    <property type="molecule type" value="Genomic_DNA"/>
</dbReference>
<comment type="caution">
    <text evidence="3">The sequence shown here is derived from an EMBL/GenBank/DDBJ whole genome shotgun (WGS) entry which is preliminary data.</text>
</comment>
<evidence type="ECO:0000313" key="4">
    <source>
        <dbReference type="Proteomes" id="UP000494165"/>
    </source>
</evidence>
<comment type="similarity">
    <text evidence="1">Belongs to the SRR1 family.</text>
</comment>
<evidence type="ECO:0000313" key="3">
    <source>
        <dbReference type="EMBL" id="CAB3382173.1"/>
    </source>
</evidence>
<dbReference type="Pfam" id="PF07985">
    <property type="entry name" value="SRR1"/>
    <property type="match status" value="1"/>
</dbReference>
<gene>
    <name evidence="3" type="ORF">CLODIP_2_CD12724</name>
</gene>
<accession>A0A8S1DPE0</accession>
<keyword evidence="4" id="KW-1185">Reference proteome</keyword>
<dbReference type="GO" id="GO:0005634">
    <property type="term" value="C:nucleus"/>
    <property type="evidence" value="ECO:0007669"/>
    <property type="project" value="TreeGrafter"/>
</dbReference>
<reference evidence="3 4" key="1">
    <citation type="submission" date="2020-04" db="EMBL/GenBank/DDBJ databases">
        <authorList>
            <person name="Alioto T."/>
            <person name="Alioto T."/>
            <person name="Gomez Garrido J."/>
        </authorList>
    </citation>
    <scope>NUCLEOTIDE SEQUENCE [LARGE SCALE GENOMIC DNA]</scope>
</reference>